<dbReference type="Pfam" id="PF13439">
    <property type="entry name" value="Glyco_transf_4"/>
    <property type="match status" value="1"/>
</dbReference>
<dbReference type="PANTHER" id="PTHR12526">
    <property type="entry name" value="GLYCOSYLTRANSFERASE"/>
    <property type="match status" value="1"/>
</dbReference>
<evidence type="ECO:0000259" key="1">
    <source>
        <dbReference type="Pfam" id="PF13439"/>
    </source>
</evidence>
<dbReference type="EMBL" id="JAUOPB010000019">
    <property type="protein sequence ID" value="MDO6424863.1"/>
    <property type="molecule type" value="Genomic_DNA"/>
</dbReference>
<dbReference type="Gene3D" id="3.40.50.2000">
    <property type="entry name" value="Glycogen Phosphorylase B"/>
    <property type="match status" value="2"/>
</dbReference>
<dbReference type="InterPro" id="IPR028098">
    <property type="entry name" value="Glyco_trans_4-like_N"/>
</dbReference>
<protein>
    <submittedName>
        <fullName evidence="2">Glycosyltransferase family 4 protein</fullName>
        <ecNumber evidence="2">2.4.-.-</ecNumber>
    </submittedName>
</protein>
<evidence type="ECO:0000313" key="2">
    <source>
        <dbReference type="EMBL" id="MDO6424863.1"/>
    </source>
</evidence>
<comment type="caution">
    <text evidence="2">The sequence shown here is derived from an EMBL/GenBank/DDBJ whole genome shotgun (WGS) entry which is preliminary data.</text>
</comment>
<dbReference type="PANTHER" id="PTHR12526:SF600">
    <property type="entry name" value="GLYCOSYL TRANSFERASE GROUP 1"/>
    <property type="match status" value="1"/>
</dbReference>
<reference evidence="2" key="1">
    <citation type="submission" date="2023-07" db="EMBL/GenBank/DDBJ databases">
        <title>Genome content predicts the carbon catabolic preferences of heterotrophic bacteria.</title>
        <authorList>
            <person name="Gralka M."/>
        </authorList>
    </citation>
    <scope>NUCLEOTIDE SEQUENCE</scope>
    <source>
        <strain evidence="2">I3M17_2</strain>
    </source>
</reference>
<gene>
    <name evidence="2" type="ORF">Q4521_20405</name>
</gene>
<proteinExistence type="predicted"/>
<dbReference type="GO" id="GO:0016757">
    <property type="term" value="F:glycosyltransferase activity"/>
    <property type="evidence" value="ECO:0007669"/>
    <property type="project" value="UniProtKB-KW"/>
</dbReference>
<name>A0AAW7XB20_9GAMM</name>
<accession>A0AAW7XB20</accession>
<evidence type="ECO:0000313" key="3">
    <source>
        <dbReference type="Proteomes" id="UP001169760"/>
    </source>
</evidence>
<dbReference type="SUPFAM" id="SSF53756">
    <property type="entry name" value="UDP-Glycosyltransferase/glycogen phosphorylase"/>
    <property type="match status" value="1"/>
</dbReference>
<dbReference type="Proteomes" id="UP001169760">
    <property type="component" value="Unassembled WGS sequence"/>
</dbReference>
<dbReference type="RefSeq" id="WP_303494104.1">
    <property type="nucleotide sequence ID" value="NZ_JAUOPB010000019.1"/>
</dbReference>
<sequence>MRILWVSHLVPNPPKAGVLLRSHYLVKELAKHHEVDLLAFSQKGLLAPYFNSVEEGLEKSKEVLESMCGKVEFFDCPVDKSKFSKIWCALYSLVSAHPYNINWLKSSAFGECLERWHKENPYDLIHFDTISLAPYAAGVSNTTLALDHHNVESHMLIRRAGLESNWLKKLYFWQEGKRLEALEKKYCPQFQTNITCSDLDSERFESFIPAANFKTIPNGVDTEFFKPGNNPPAAKRLIFIGTLDWYPNTRAVQYLAHKVWPLLKDKHPDMQVDIIGSKPPADLVELAKKDSRFKVHGFVDDLTPYLEQATVYVCPIDDGGGTKLKLLDAFAAGKAVVAHPVACEGLYVTDEKNVLLADTPQKYVEAIERLISDNTLREQIEKNARQHAVDNFSFASIGKQLADHYLQINADHKR</sequence>
<organism evidence="2 3">
    <name type="scientific">Saccharophagus degradans</name>
    <dbReference type="NCBI Taxonomy" id="86304"/>
    <lineage>
        <taxon>Bacteria</taxon>
        <taxon>Pseudomonadati</taxon>
        <taxon>Pseudomonadota</taxon>
        <taxon>Gammaproteobacteria</taxon>
        <taxon>Cellvibrionales</taxon>
        <taxon>Cellvibrionaceae</taxon>
        <taxon>Saccharophagus</taxon>
    </lineage>
</organism>
<keyword evidence="2" id="KW-0808">Transferase</keyword>
<feature type="domain" description="Glycosyltransferase subfamily 4-like N-terminal" evidence="1">
    <location>
        <begin position="23"/>
        <end position="223"/>
    </location>
</feature>
<dbReference type="AlphaFoldDB" id="A0AAW7XB20"/>
<keyword evidence="2" id="KW-0328">Glycosyltransferase</keyword>
<dbReference type="EC" id="2.4.-.-" evidence="2"/>
<dbReference type="Pfam" id="PF13692">
    <property type="entry name" value="Glyco_trans_1_4"/>
    <property type="match status" value="1"/>
</dbReference>
<dbReference type="CDD" id="cd03801">
    <property type="entry name" value="GT4_PimA-like"/>
    <property type="match status" value="1"/>
</dbReference>